<keyword evidence="1" id="KW-0732">Signal</keyword>
<dbReference type="EMBL" id="KV428029">
    <property type="protein sequence ID" value="KZT40709.1"/>
    <property type="molecule type" value="Genomic_DNA"/>
</dbReference>
<name>A0A166FJC6_9AGAM</name>
<reference evidence="2 3" key="1">
    <citation type="journal article" date="2016" name="Mol. Biol. Evol.">
        <title>Comparative Genomics of Early-Diverging Mushroom-Forming Fungi Provides Insights into the Origins of Lignocellulose Decay Capabilities.</title>
        <authorList>
            <person name="Nagy L.G."/>
            <person name="Riley R."/>
            <person name="Tritt A."/>
            <person name="Adam C."/>
            <person name="Daum C."/>
            <person name="Floudas D."/>
            <person name="Sun H."/>
            <person name="Yadav J.S."/>
            <person name="Pangilinan J."/>
            <person name="Larsson K.H."/>
            <person name="Matsuura K."/>
            <person name="Barry K."/>
            <person name="Labutti K."/>
            <person name="Kuo R."/>
            <person name="Ohm R.A."/>
            <person name="Bhattacharya S.S."/>
            <person name="Shirouzu T."/>
            <person name="Yoshinaga Y."/>
            <person name="Martin F.M."/>
            <person name="Grigoriev I.V."/>
            <person name="Hibbett D.S."/>
        </authorList>
    </citation>
    <scope>NUCLEOTIDE SEQUENCE [LARGE SCALE GENOMIC DNA]</scope>
    <source>
        <strain evidence="2 3">HHB10207 ss-3</strain>
    </source>
</reference>
<feature type="chain" id="PRO_5013131040" description="Secreted protein" evidence="1">
    <location>
        <begin position="16"/>
        <end position="88"/>
    </location>
</feature>
<proteinExistence type="predicted"/>
<accession>A0A166FJC6</accession>
<dbReference type="AlphaFoldDB" id="A0A166FJC6"/>
<evidence type="ECO:0000313" key="3">
    <source>
        <dbReference type="Proteomes" id="UP000076798"/>
    </source>
</evidence>
<sequence>MFALSATELLPLLWALSLQGDDECIHWYPLTRPVSTAYAFSTRCRVLPSFVCSPVSPPLRSPEVPEDLCGTLNCGLIDETSAMYWPSI</sequence>
<dbReference type="Proteomes" id="UP000076798">
    <property type="component" value="Unassembled WGS sequence"/>
</dbReference>
<organism evidence="2 3">
    <name type="scientific">Sistotremastrum suecicum HHB10207 ss-3</name>
    <dbReference type="NCBI Taxonomy" id="1314776"/>
    <lineage>
        <taxon>Eukaryota</taxon>
        <taxon>Fungi</taxon>
        <taxon>Dikarya</taxon>
        <taxon>Basidiomycota</taxon>
        <taxon>Agaricomycotina</taxon>
        <taxon>Agaricomycetes</taxon>
        <taxon>Sistotremastrales</taxon>
        <taxon>Sistotremastraceae</taxon>
        <taxon>Sistotremastrum</taxon>
    </lineage>
</organism>
<feature type="signal peptide" evidence="1">
    <location>
        <begin position="1"/>
        <end position="15"/>
    </location>
</feature>
<protein>
    <recommendedName>
        <fullName evidence="4">Secreted protein</fullName>
    </recommendedName>
</protein>
<gene>
    <name evidence="2" type="ORF">SISSUDRAFT_1043842</name>
</gene>
<keyword evidence="3" id="KW-1185">Reference proteome</keyword>
<evidence type="ECO:0000313" key="2">
    <source>
        <dbReference type="EMBL" id="KZT40709.1"/>
    </source>
</evidence>
<evidence type="ECO:0000256" key="1">
    <source>
        <dbReference type="SAM" id="SignalP"/>
    </source>
</evidence>
<evidence type="ECO:0008006" key="4">
    <source>
        <dbReference type="Google" id="ProtNLM"/>
    </source>
</evidence>